<proteinExistence type="predicted"/>
<gene>
    <name evidence="1" type="ORF">I4F81_010547</name>
</gene>
<reference evidence="1" key="1">
    <citation type="submission" date="2019-11" db="EMBL/GenBank/DDBJ databases">
        <title>Nori genome reveals adaptations in red seaweeds to the harsh intertidal environment.</title>
        <authorList>
            <person name="Wang D."/>
            <person name="Mao Y."/>
        </authorList>
    </citation>
    <scope>NUCLEOTIDE SEQUENCE</scope>
    <source>
        <tissue evidence="1">Gametophyte</tissue>
    </source>
</reference>
<evidence type="ECO:0000313" key="1">
    <source>
        <dbReference type="EMBL" id="KAK1868051.1"/>
    </source>
</evidence>
<organism evidence="1 2">
    <name type="scientific">Pyropia yezoensis</name>
    <name type="common">Susabi-nori</name>
    <name type="synonym">Porphyra yezoensis</name>
    <dbReference type="NCBI Taxonomy" id="2788"/>
    <lineage>
        <taxon>Eukaryota</taxon>
        <taxon>Rhodophyta</taxon>
        <taxon>Bangiophyceae</taxon>
        <taxon>Bangiales</taxon>
        <taxon>Bangiaceae</taxon>
        <taxon>Pyropia</taxon>
    </lineage>
</organism>
<sequence length="473" mass="46212">MAPLPLMGFLAPVAAPPSVASPATRRDARRLRVGAPAPTRRPAAAAAAAGRRRGAAPARCDGPAMTAGAPAGADPTGAPQGGGPAAPADTAAAAAAAAAAATAAAASPPAAASALTAAAPPTPLLVAAAAAAAAAPTAGALVATNPPAPGRGDHDLGSPLERAAGQLTGRLWRAAMAVWRSGALPRLAVLPLLALFTLKAAPAVAASTLLSAVTGGGGGAAAAAAGGAASSVASVGAPGGLFGGLSAALAGVDPAGFSSGFYSSFVLILASEIGDKTFFISALLSMKYSRTLVLVGTMLALGSMTAISVGLGQIFHALPASLNSAIPFDDYAAVALLLWFGYTNVRDALRMGKEDEEGGELADAEEVVADAQKRKATASRPFNMGALRVILETCSLVFVAEWGDKSMLATVALAAAKNPLGVVAGGIGGHFIASIIAVIGGSLLGKYISEKNARLVGGILFFVFAALTLFGVY</sequence>
<evidence type="ECO:0000313" key="2">
    <source>
        <dbReference type="Proteomes" id="UP000798662"/>
    </source>
</evidence>
<accession>A0ACC3CCR7</accession>
<comment type="caution">
    <text evidence="1">The sequence shown here is derived from an EMBL/GenBank/DDBJ whole genome shotgun (WGS) entry which is preliminary data.</text>
</comment>
<dbReference type="EMBL" id="CM020620">
    <property type="protein sequence ID" value="KAK1868051.1"/>
    <property type="molecule type" value="Genomic_DNA"/>
</dbReference>
<dbReference type="Proteomes" id="UP000798662">
    <property type="component" value="Chromosome 3"/>
</dbReference>
<keyword evidence="2" id="KW-1185">Reference proteome</keyword>
<name>A0ACC3CCR7_PYRYE</name>
<protein>
    <submittedName>
        <fullName evidence="1">Uncharacterized protein</fullName>
    </submittedName>
</protein>